<keyword evidence="6" id="KW-0406">Ion transport</keyword>
<keyword evidence="9" id="KW-0407">Ion channel</keyword>
<dbReference type="EMBL" id="RXIC02000022">
    <property type="protein sequence ID" value="KAB1217194.1"/>
    <property type="molecule type" value="Genomic_DNA"/>
</dbReference>
<feature type="domain" description="Cyclic nucleotide-binding" evidence="12">
    <location>
        <begin position="483"/>
        <end position="593"/>
    </location>
</feature>
<accession>A0A6A1VW51</accession>
<evidence type="ECO:0000256" key="6">
    <source>
        <dbReference type="ARBA" id="ARBA00023065"/>
    </source>
</evidence>
<feature type="transmembrane region" description="Helical" evidence="11">
    <location>
        <begin position="118"/>
        <end position="137"/>
    </location>
</feature>
<evidence type="ECO:0000256" key="2">
    <source>
        <dbReference type="ARBA" id="ARBA00010486"/>
    </source>
</evidence>
<feature type="compositionally biased region" description="Acidic residues" evidence="10">
    <location>
        <begin position="19"/>
        <end position="45"/>
    </location>
</feature>
<dbReference type="OrthoDB" id="421226at2759"/>
<evidence type="ECO:0000256" key="1">
    <source>
        <dbReference type="ARBA" id="ARBA00004127"/>
    </source>
</evidence>
<gene>
    <name evidence="13" type="ORF">CJ030_MR4G021127</name>
</gene>
<evidence type="ECO:0000256" key="5">
    <source>
        <dbReference type="ARBA" id="ARBA00022989"/>
    </source>
</evidence>
<feature type="transmembrane region" description="Helical" evidence="11">
    <location>
        <begin position="206"/>
        <end position="224"/>
    </location>
</feature>
<dbReference type="FunFam" id="2.60.120.10:FF:000063">
    <property type="entry name" value="cyclic nucleotide-gated ion channel 4"/>
    <property type="match status" value="1"/>
</dbReference>
<keyword evidence="14" id="KW-1185">Reference proteome</keyword>
<dbReference type="Pfam" id="PF00027">
    <property type="entry name" value="cNMP_binding"/>
    <property type="match status" value="1"/>
</dbReference>
<keyword evidence="7 11" id="KW-0472">Membrane</keyword>
<keyword evidence="5 11" id="KW-1133">Transmembrane helix</keyword>
<evidence type="ECO:0000256" key="4">
    <source>
        <dbReference type="ARBA" id="ARBA00022692"/>
    </source>
</evidence>
<dbReference type="Gene3D" id="1.10.287.630">
    <property type="entry name" value="Helix hairpin bin"/>
    <property type="match status" value="1"/>
</dbReference>
<comment type="caution">
    <text evidence="13">The sequence shown here is derived from an EMBL/GenBank/DDBJ whole genome shotgun (WGS) entry which is preliminary data.</text>
</comment>
<dbReference type="AlphaFoldDB" id="A0A6A1VW51"/>
<sequence length="681" mass="78570">MASDHEISHAPRMHHMCDDDNSDREEQLAEEEEEEEEANEEDDENESSRGDCKNMYFMCGPSRSGGCSLGQVLDPRAKWVQEWNRVFLLVCATGLFIDPLFFYALSISDTCMCLFIDGWFAMTVTVLRCMTDALHLWNMWLQLKMAKRSFAAGAIGLSDTSARSVALRYLKAKKGFFFDLFVILPLPQVVLWVALPSLLERGQATVVMTVFLVIFLFQYLPKIYHSVCLLRRMQNLSGYIFGTVWWGIALNLIAYFVASHAAGACWYLLGIQRATKCLKEQCTAANTCGLRMLSCEEPIYYGTTSMVRDGARLAWAENKAARSRCLESSENYEYGAYKWTVQIVTNDSRLEKILFPIFWGLMTLSTFGNLESTTEWLEVVFNIIVLTSGLLLVTMLIGNIKVFLHATTSKKQAMQLKMRNIEWWMKKRRLPQGFRQRVRNYERQRWAAMRGVDECEMISNLPEGLRRDIKYHLCLDLVRQVPLFQHMDDLVLENICDRVKSLIFTKGETITREGDPVQRMLFIVRGHLQSSQVLRDGVKSCCMLGPGNFSGDELLSWCLRRPFIERLPPSSSTLVTIETTEAFGLEADDVKYVTQHFRYTFVNEKVKRSARYYSPGWRTWAAVAIQLAWRRYKHRLTLTSLSFIRPRRPVSRCSSMGEDRLRLYTALLTSPKPDQDDFFDY</sequence>
<feature type="transmembrane region" description="Helical" evidence="11">
    <location>
        <begin position="353"/>
        <end position="370"/>
    </location>
</feature>
<dbReference type="FunFam" id="1.10.287.630:FF:000003">
    <property type="entry name" value="Cyclic nucleotide-gated ion channel 1"/>
    <property type="match status" value="1"/>
</dbReference>
<evidence type="ECO:0000256" key="8">
    <source>
        <dbReference type="ARBA" id="ARBA00023286"/>
    </source>
</evidence>
<evidence type="ECO:0000256" key="11">
    <source>
        <dbReference type="SAM" id="Phobius"/>
    </source>
</evidence>
<feature type="region of interest" description="Disordered" evidence="10">
    <location>
        <begin position="1"/>
        <end position="49"/>
    </location>
</feature>
<reference evidence="13 14" key="1">
    <citation type="journal article" date="2019" name="Plant Biotechnol. J.">
        <title>The red bayberry genome and genetic basis of sex determination.</title>
        <authorList>
            <person name="Jia H.M."/>
            <person name="Jia H.J."/>
            <person name="Cai Q.L."/>
            <person name="Wang Y."/>
            <person name="Zhao H.B."/>
            <person name="Yang W.F."/>
            <person name="Wang G.Y."/>
            <person name="Li Y.H."/>
            <person name="Zhan D.L."/>
            <person name="Shen Y.T."/>
            <person name="Niu Q.F."/>
            <person name="Chang L."/>
            <person name="Qiu J."/>
            <person name="Zhao L."/>
            <person name="Xie H.B."/>
            <person name="Fu W.Y."/>
            <person name="Jin J."/>
            <person name="Li X.W."/>
            <person name="Jiao Y."/>
            <person name="Zhou C.C."/>
            <person name="Tu T."/>
            <person name="Chai C.Y."/>
            <person name="Gao J.L."/>
            <person name="Fan L.J."/>
            <person name="van de Weg E."/>
            <person name="Wang J.Y."/>
            <person name="Gao Z.S."/>
        </authorList>
    </citation>
    <scope>NUCLEOTIDE SEQUENCE [LARGE SCALE GENOMIC DNA]</scope>
    <source>
        <tissue evidence="13">Leaves</tissue>
    </source>
</reference>
<dbReference type="GO" id="GO:0034220">
    <property type="term" value="P:monoatomic ion transmembrane transport"/>
    <property type="evidence" value="ECO:0007669"/>
    <property type="project" value="UniProtKB-KW"/>
</dbReference>
<dbReference type="SUPFAM" id="SSF51206">
    <property type="entry name" value="cAMP-binding domain-like"/>
    <property type="match status" value="1"/>
</dbReference>
<evidence type="ECO:0000313" key="13">
    <source>
        <dbReference type="EMBL" id="KAB1217194.1"/>
    </source>
</evidence>
<dbReference type="InterPro" id="IPR014710">
    <property type="entry name" value="RmlC-like_jellyroll"/>
</dbReference>
<dbReference type="PANTHER" id="PTHR45651:SF14">
    <property type="entry name" value="CYCLIC NUCLEOTIDE-GATED ION CHANNEL 4"/>
    <property type="match status" value="1"/>
</dbReference>
<organism evidence="13 14">
    <name type="scientific">Morella rubra</name>
    <name type="common">Chinese bayberry</name>
    <dbReference type="NCBI Taxonomy" id="262757"/>
    <lineage>
        <taxon>Eukaryota</taxon>
        <taxon>Viridiplantae</taxon>
        <taxon>Streptophyta</taxon>
        <taxon>Embryophyta</taxon>
        <taxon>Tracheophyta</taxon>
        <taxon>Spermatophyta</taxon>
        <taxon>Magnoliopsida</taxon>
        <taxon>eudicotyledons</taxon>
        <taxon>Gunneridae</taxon>
        <taxon>Pentapetalae</taxon>
        <taxon>rosids</taxon>
        <taxon>fabids</taxon>
        <taxon>Fagales</taxon>
        <taxon>Myricaceae</taxon>
        <taxon>Morella</taxon>
    </lineage>
</organism>
<dbReference type="InterPro" id="IPR018490">
    <property type="entry name" value="cNMP-bd_dom_sf"/>
</dbReference>
<evidence type="ECO:0000256" key="7">
    <source>
        <dbReference type="ARBA" id="ARBA00023136"/>
    </source>
</evidence>
<keyword evidence="8" id="KW-1071">Ligand-gated ion channel</keyword>
<dbReference type="PROSITE" id="PS50042">
    <property type="entry name" value="CNMP_BINDING_3"/>
    <property type="match status" value="1"/>
</dbReference>
<evidence type="ECO:0000256" key="3">
    <source>
        <dbReference type="ARBA" id="ARBA00022448"/>
    </source>
</evidence>
<comment type="similarity">
    <text evidence="2">Belongs to the cyclic nucleotide-gated cation channel (TC 1.A.1.5) family.</text>
</comment>
<dbReference type="Gene3D" id="2.60.120.10">
    <property type="entry name" value="Jelly Rolls"/>
    <property type="match status" value="1"/>
</dbReference>
<proteinExistence type="inferred from homology"/>
<dbReference type="SUPFAM" id="SSF81324">
    <property type="entry name" value="Voltage-gated potassium channels"/>
    <property type="match status" value="1"/>
</dbReference>
<protein>
    <submittedName>
        <fullName evidence="13">Cyclic nucleotide-gated ion channel 4</fullName>
    </submittedName>
</protein>
<feature type="transmembrane region" description="Helical" evidence="11">
    <location>
        <begin position="86"/>
        <end position="106"/>
    </location>
</feature>
<dbReference type="InterPro" id="IPR000595">
    <property type="entry name" value="cNMP-bd_dom"/>
</dbReference>
<dbReference type="GO" id="GO:0012505">
    <property type="term" value="C:endomembrane system"/>
    <property type="evidence" value="ECO:0007669"/>
    <property type="project" value="UniProtKB-SubCell"/>
</dbReference>
<dbReference type="PANTHER" id="PTHR45651">
    <property type="entry name" value="CYCLIC NUCLEOTIDE-GATED ION CHANNEL 15-RELATED-RELATED"/>
    <property type="match status" value="1"/>
</dbReference>
<dbReference type="Proteomes" id="UP000516437">
    <property type="component" value="Chromosome 4"/>
</dbReference>
<evidence type="ECO:0000313" key="14">
    <source>
        <dbReference type="Proteomes" id="UP000516437"/>
    </source>
</evidence>
<evidence type="ECO:0000256" key="9">
    <source>
        <dbReference type="ARBA" id="ARBA00023303"/>
    </source>
</evidence>
<evidence type="ECO:0000259" key="12">
    <source>
        <dbReference type="PROSITE" id="PS50042"/>
    </source>
</evidence>
<evidence type="ECO:0000256" key="10">
    <source>
        <dbReference type="SAM" id="MobiDB-lite"/>
    </source>
</evidence>
<name>A0A6A1VW51_9ROSI</name>
<keyword evidence="4 11" id="KW-0812">Transmembrane</keyword>
<dbReference type="CDD" id="cd00038">
    <property type="entry name" value="CAP_ED"/>
    <property type="match status" value="1"/>
</dbReference>
<comment type="subcellular location">
    <subcellularLocation>
        <location evidence="1">Endomembrane system</location>
        <topology evidence="1">Multi-pass membrane protein</topology>
    </subcellularLocation>
</comment>
<feature type="transmembrane region" description="Helical" evidence="11">
    <location>
        <begin position="244"/>
        <end position="269"/>
    </location>
</feature>
<feature type="transmembrane region" description="Helical" evidence="11">
    <location>
        <begin position="176"/>
        <end position="199"/>
    </location>
</feature>
<keyword evidence="3" id="KW-0813">Transport</keyword>
<feature type="transmembrane region" description="Helical" evidence="11">
    <location>
        <begin position="376"/>
        <end position="404"/>
    </location>
</feature>